<protein>
    <submittedName>
        <fullName evidence="2">Uncharacterized protein</fullName>
    </submittedName>
</protein>
<dbReference type="Proteomes" id="UP001257659">
    <property type="component" value="Unassembled WGS sequence"/>
</dbReference>
<comment type="caution">
    <text evidence="2">The sequence shown here is derived from an EMBL/GenBank/DDBJ whole genome shotgun (WGS) entry which is preliminary data.</text>
</comment>
<evidence type="ECO:0000256" key="1">
    <source>
        <dbReference type="SAM" id="SignalP"/>
    </source>
</evidence>
<accession>A0ABU1K4U2</accession>
<evidence type="ECO:0000313" key="3">
    <source>
        <dbReference type="Proteomes" id="UP001257659"/>
    </source>
</evidence>
<keyword evidence="1" id="KW-0732">Signal</keyword>
<name>A0ABU1K4U2_9FLAO</name>
<gene>
    <name evidence="2" type="ORF">GGR31_000209</name>
</gene>
<dbReference type="EMBL" id="JAVDQA010000001">
    <property type="protein sequence ID" value="MDR6299593.1"/>
    <property type="molecule type" value="Genomic_DNA"/>
</dbReference>
<sequence>MRSLIFFLLFLSSGLLLKAQETPMNAPQKKLAVRDTIKIDSVSIRADGFQLYSKEGKVIDSTQYQVNFAESYLILNDSTKNKLDSIAVYYRKYPEFLTKKYYQFDPSIIAEGNRTQRIYKLGQPSNVRSFTPFDGLNTSGSISRGITAGTNQNTVLDSELDLQISGKISPKVSLRASIQDSNIPIQESGYSQNLDEFDQVFIELYGKNWNIRAGDVDLIQDDSYFASFTKKVQGLSVGATLNPEGNRTQVYAAGALVRGVFTRNQFQAQEGNQGPYKLTGPNGELFVLIVSGSESVFVNGIRVERGENEDYIIDYNAGEIIFNSTFPITSEMRITVEFQYADRNYSRIVATGGGKYYGEKLQLGAFVYSENDLRNQPLQQNLSEQQQQILSEAGDNESEMIAPSAVPDTFDENKVLYRKEIQNGEEIFVYSTNPDDELFNVKFSLVGENQGNYVLTNATSISKIYEYVAPVNGIPQGNYAPITQLFSPKKLQVAVVNGAYKPSEKTQVDFEFAGSKNDENLYSDLDDDDNDGFAGRIAAKQNLFTSEEQTKLNAFGRVNYIQERYQSIERLYNVEFNRDWNLTNPEGNQSFVDAGLEYVSPTNGAATYSFQKLDYSDNYSGARQLLQSNVKFGKLAVQLNGSFLKSDAEIFDSEFLRLSTNTVYDFGKVWAGTRIALEDNEQIDNETEELTGISQRFNSYEVYTGIGDSTDVYAEIGYRYRVNDSLRNSALQRVSNSDNYYLRSQLINSEKTKLSVFANYRKLDNEEEGVEDEHSLNSRVLYNQFLFDRILNLNTAYETNSGTLPQQEFTYVEVNAGEGQYTWNDYNNNGVQELEEFEIAPYPDQAKYVRMLLPNQIFVKTHQNKFSQIISLNFQQWSDEKGTKGFLSHFYNQTSYLIDRKIEREGDNFDLNPFNDDGKELAANLNFRNTIFFNRGKQRYTTSYSYISTRNKNLLSTGLQENTLQSHQITFNHKFEKSWLITLKNHYTENESLSENFENRNYKIEGFLANPELSYLLSQSTRFDVFYQFQEHSNLLGDREELDQHKIGASFTFNNAQKYSFNGEFNYIYNDFTGSAFSPVAYQMLQGLQPEKNFTWTLLAQKKLTNYLDLNLSYFGRKSENSNTIHTGSVQLRAYF</sequence>
<evidence type="ECO:0000313" key="2">
    <source>
        <dbReference type="EMBL" id="MDR6299593.1"/>
    </source>
</evidence>
<feature type="signal peptide" evidence="1">
    <location>
        <begin position="1"/>
        <end position="18"/>
    </location>
</feature>
<dbReference type="RefSeq" id="WP_374708744.1">
    <property type="nucleotide sequence ID" value="NZ_JAVDQA010000001.1"/>
</dbReference>
<organism evidence="2 3">
    <name type="scientific">Mesonia maritima</name>
    <dbReference type="NCBI Taxonomy" id="1793873"/>
    <lineage>
        <taxon>Bacteria</taxon>
        <taxon>Pseudomonadati</taxon>
        <taxon>Bacteroidota</taxon>
        <taxon>Flavobacteriia</taxon>
        <taxon>Flavobacteriales</taxon>
        <taxon>Flavobacteriaceae</taxon>
        <taxon>Mesonia</taxon>
    </lineage>
</organism>
<reference evidence="2 3" key="1">
    <citation type="submission" date="2023-07" db="EMBL/GenBank/DDBJ databases">
        <title>Genomic Encyclopedia of Type Strains, Phase IV (KMG-IV): sequencing the most valuable type-strain genomes for metagenomic binning, comparative biology and taxonomic classification.</title>
        <authorList>
            <person name="Goeker M."/>
        </authorList>
    </citation>
    <scope>NUCLEOTIDE SEQUENCE [LARGE SCALE GENOMIC DNA]</scope>
    <source>
        <strain evidence="2 3">DSM 102814</strain>
    </source>
</reference>
<feature type="chain" id="PRO_5045724467" evidence="1">
    <location>
        <begin position="19"/>
        <end position="1136"/>
    </location>
</feature>
<keyword evidence="3" id="KW-1185">Reference proteome</keyword>
<proteinExistence type="predicted"/>